<evidence type="ECO:0000313" key="2">
    <source>
        <dbReference type="Proteomes" id="UP001589855"/>
    </source>
</evidence>
<organism evidence="1 2">
    <name type="scientific">Lactiplantibacillus plajomi</name>
    <dbReference type="NCBI Taxonomy" id="1457217"/>
    <lineage>
        <taxon>Bacteria</taxon>
        <taxon>Bacillati</taxon>
        <taxon>Bacillota</taxon>
        <taxon>Bacilli</taxon>
        <taxon>Lactobacillales</taxon>
        <taxon>Lactobacillaceae</taxon>
        <taxon>Lactiplantibacillus</taxon>
    </lineage>
</organism>
<keyword evidence="2" id="KW-1185">Reference proteome</keyword>
<evidence type="ECO:0000313" key="1">
    <source>
        <dbReference type="EMBL" id="MFC0422572.1"/>
    </source>
</evidence>
<gene>
    <name evidence="1" type="ORF">ACFFGS_00020</name>
</gene>
<accession>A0ABV6K030</accession>
<protein>
    <submittedName>
        <fullName evidence="1">Uncharacterized protein</fullName>
    </submittedName>
</protein>
<dbReference type="EMBL" id="JBHLUK010000002">
    <property type="protein sequence ID" value="MFC0422572.1"/>
    <property type="molecule type" value="Genomic_DNA"/>
</dbReference>
<dbReference type="RefSeq" id="WP_170178163.1">
    <property type="nucleotide sequence ID" value="NZ_BAABRM010000001.1"/>
</dbReference>
<dbReference type="Proteomes" id="UP001589855">
    <property type="component" value="Unassembled WGS sequence"/>
</dbReference>
<name>A0ABV6K030_9LACO</name>
<sequence length="52" mass="6445">MLVLELMKHPEWFRWDENQKVVLIDAPPQEAQKAYQEYLDFLKYQDENEIDF</sequence>
<proteinExistence type="predicted"/>
<reference evidence="1 2" key="1">
    <citation type="submission" date="2024-09" db="EMBL/GenBank/DDBJ databases">
        <authorList>
            <person name="Sun Q."/>
            <person name="Mori K."/>
        </authorList>
    </citation>
    <scope>NUCLEOTIDE SEQUENCE [LARGE SCALE GENOMIC DNA]</scope>
    <source>
        <strain evidence="1 2">TBRC 4575</strain>
    </source>
</reference>
<comment type="caution">
    <text evidence="1">The sequence shown here is derived from an EMBL/GenBank/DDBJ whole genome shotgun (WGS) entry which is preliminary data.</text>
</comment>